<dbReference type="EMBL" id="SRID01000328">
    <property type="protein sequence ID" value="TGA95301.1"/>
    <property type="molecule type" value="Genomic_DNA"/>
</dbReference>
<accession>A0A4Z0GHJ1</accession>
<protein>
    <recommendedName>
        <fullName evidence="4">LPXTG cell wall anchor domain-containing protein</fullName>
    </recommendedName>
</protein>
<dbReference type="Proteomes" id="UP000297948">
    <property type="component" value="Unassembled WGS sequence"/>
</dbReference>
<feature type="compositionally biased region" description="Pro residues" evidence="1">
    <location>
        <begin position="1"/>
        <end position="10"/>
    </location>
</feature>
<feature type="region of interest" description="Disordered" evidence="1">
    <location>
        <begin position="1"/>
        <end position="79"/>
    </location>
</feature>
<dbReference type="AlphaFoldDB" id="A0A4Z0GHJ1"/>
<organism evidence="2 3">
    <name type="scientific">Streptomyces palmae</name>
    <dbReference type="NCBI Taxonomy" id="1701085"/>
    <lineage>
        <taxon>Bacteria</taxon>
        <taxon>Bacillati</taxon>
        <taxon>Actinomycetota</taxon>
        <taxon>Actinomycetes</taxon>
        <taxon>Kitasatosporales</taxon>
        <taxon>Streptomycetaceae</taxon>
        <taxon>Streptomyces</taxon>
    </lineage>
</organism>
<feature type="non-terminal residue" evidence="2">
    <location>
        <position position="1"/>
    </location>
</feature>
<reference evidence="2 3" key="1">
    <citation type="submission" date="2019-03" db="EMBL/GenBank/DDBJ databases">
        <authorList>
            <person name="Gonzalez-Pimentel J.L."/>
        </authorList>
    </citation>
    <scope>NUCLEOTIDE SEQUENCE [LARGE SCALE GENOMIC DNA]</scope>
    <source>
        <strain evidence="2 3">JCM 31289</strain>
    </source>
</reference>
<keyword evidence="3" id="KW-1185">Reference proteome</keyword>
<dbReference type="RefSeq" id="WP_167828479.1">
    <property type="nucleotide sequence ID" value="NZ_SRID01000328.1"/>
</dbReference>
<feature type="compositionally biased region" description="Low complexity" evidence="1">
    <location>
        <begin position="44"/>
        <end position="57"/>
    </location>
</feature>
<evidence type="ECO:0008006" key="4">
    <source>
        <dbReference type="Google" id="ProtNLM"/>
    </source>
</evidence>
<comment type="caution">
    <text evidence="2">The sequence shown here is derived from an EMBL/GenBank/DDBJ whole genome shotgun (WGS) entry which is preliminary data.</text>
</comment>
<evidence type="ECO:0000256" key="1">
    <source>
        <dbReference type="SAM" id="MobiDB-lite"/>
    </source>
</evidence>
<sequence>TKPTDPPTDPTDPTDPSDPSDPSTNPPGDNGDGDEQGGSTCTVDLDGTDCGDNTGTDSAGSKPVQQGKAKEELAETGASETTYLLVGAATMIAGGVGFRVMPRLVSRGNVA</sequence>
<name>A0A4Z0GHJ1_9ACTN</name>
<proteinExistence type="predicted"/>
<gene>
    <name evidence="2" type="ORF">E4099_25585</name>
</gene>
<evidence type="ECO:0000313" key="2">
    <source>
        <dbReference type="EMBL" id="TGA95301.1"/>
    </source>
</evidence>
<evidence type="ECO:0000313" key="3">
    <source>
        <dbReference type="Proteomes" id="UP000297948"/>
    </source>
</evidence>